<keyword evidence="5" id="KW-1185">Reference proteome</keyword>
<evidence type="ECO:0000256" key="2">
    <source>
        <dbReference type="ARBA" id="ARBA00022676"/>
    </source>
</evidence>
<dbReference type="Gene3D" id="3.40.50.2000">
    <property type="entry name" value="Glycogen Phosphorylase B"/>
    <property type="match status" value="2"/>
</dbReference>
<comment type="similarity">
    <text evidence="1">Belongs to the UDP-glycosyltransferase family.</text>
</comment>
<dbReference type="InterPro" id="IPR002213">
    <property type="entry name" value="UDP_glucos_trans"/>
</dbReference>
<proteinExistence type="inferred from homology"/>
<dbReference type="Pfam" id="PF00201">
    <property type="entry name" value="UDPGT"/>
    <property type="match status" value="1"/>
</dbReference>
<evidence type="ECO:0000313" key="4">
    <source>
        <dbReference type="EMBL" id="KAH7571323.1"/>
    </source>
</evidence>
<keyword evidence="3" id="KW-0808">Transferase</keyword>
<dbReference type="EMBL" id="JAFEMO010000004">
    <property type="protein sequence ID" value="KAH7571323.1"/>
    <property type="molecule type" value="Genomic_DNA"/>
</dbReference>
<evidence type="ECO:0008006" key="6">
    <source>
        <dbReference type="Google" id="ProtNLM"/>
    </source>
</evidence>
<reference evidence="4 5" key="1">
    <citation type="submission" date="2021-02" db="EMBL/GenBank/DDBJ databases">
        <title>Plant Genome Project.</title>
        <authorList>
            <person name="Zhang R.-G."/>
        </authorList>
    </citation>
    <scope>NUCLEOTIDE SEQUENCE [LARGE SCALE GENOMIC DNA]</scope>
    <source>
        <tissue evidence="4">Leaves</tissue>
    </source>
</reference>
<name>A0ABQ8I3U6_9ROSI</name>
<organism evidence="4 5">
    <name type="scientific">Xanthoceras sorbifolium</name>
    <dbReference type="NCBI Taxonomy" id="99658"/>
    <lineage>
        <taxon>Eukaryota</taxon>
        <taxon>Viridiplantae</taxon>
        <taxon>Streptophyta</taxon>
        <taxon>Embryophyta</taxon>
        <taxon>Tracheophyta</taxon>
        <taxon>Spermatophyta</taxon>
        <taxon>Magnoliopsida</taxon>
        <taxon>eudicotyledons</taxon>
        <taxon>Gunneridae</taxon>
        <taxon>Pentapetalae</taxon>
        <taxon>rosids</taxon>
        <taxon>malvids</taxon>
        <taxon>Sapindales</taxon>
        <taxon>Sapindaceae</taxon>
        <taxon>Xanthoceroideae</taxon>
        <taxon>Xanthoceras</taxon>
    </lineage>
</organism>
<evidence type="ECO:0000256" key="1">
    <source>
        <dbReference type="ARBA" id="ARBA00009995"/>
    </source>
</evidence>
<gene>
    <name evidence="4" type="ORF">JRO89_XS04G0022600</name>
</gene>
<accession>A0ABQ8I3U6</accession>
<dbReference type="Proteomes" id="UP000827721">
    <property type="component" value="Unassembled WGS sequence"/>
</dbReference>
<protein>
    <recommendedName>
        <fullName evidence="6">Glycosyltransferase</fullName>
    </recommendedName>
</protein>
<dbReference type="PANTHER" id="PTHR11926:SF1412">
    <property type="entry name" value="UDP-GLYCOSYLTRANSFERASE 83A1-LIKE"/>
    <property type="match status" value="1"/>
</dbReference>
<dbReference type="SUPFAM" id="SSF53756">
    <property type="entry name" value="UDP-Glycosyltransferase/glycogen phosphorylase"/>
    <property type="match status" value="1"/>
</dbReference>
<comment type="caution">
    <text evidence="4">The sequence shown here is derived from an EMBL/GenBank/DDBJ whole genome shotgun (WGS) entry which is preliminary data.</text>
</comment>
<keyword evidence="2" id="KW-0328">Glycosyltransferase</keyword>
<sequence length="459" mass="51785">MGNPHVLVIPFPAHGHITPLLELSQCLALKHGISKITFLYPENYHQLVKHALATEEGIADRIRLLSIPVGPKNSSLEDASDYRWKMIDDGYFSMPEKVKELIEQVNAADSDKITCILADQILGWPMEIAKEKGIQGAIFSATAALLFVVRLCIPMFIDDGIIDNDGNITKEQMLKLSPSMPTVHTSYLTWPSFGKWQKLFFEFAYTKNKSLQLADWALCNSTYELEHATFDTQPKLTPIGPLLASNSSRENSSGNFRPEDLACLKWLDQQPPQSVIYVAFGTTAFLDGSEFQELAMGLELTNRPFLWVVRSDIVTSNANDAYLQGFKDRVGSRGLIVSWAPQQEVLQHHSIACVLFHCGWNSTLEALSNGIPLLCWSDFADQLFNENYICNVWEVGLQFNQVDGKLITREEIKNKVEELLSSEKYKANALDLKKKLRNSIKEGGFSYNNLRSFVEWLKI</sequence>
<evidence type="ECO:0000256" key="3">
    <source>
        <dbReference type="ARBA" id="ARBA00022679"/>
    </source>
</evidence>
<dbReference type="CDD" id="cd03784">
    <property type="entry name" value="GT1_Gtf-like"/>
    <property type="match status" value="1"/>
</dbReference>
<dbReference type="PANTHER" id="PTHR11926">
    <property type="entry name" value="GLUCOSYL/GLUCURONOSYL TRANSFERASES"/>
    <property type="match status" value="1"/>
</dbReference>
<evidence type="ECO:0000313" key="5">
    <source>
        <dbReference type="Proteomes" id="UP000827721"/>
    </source>
</evidence>